<evidence type="ECO:0000313" key="1">
    <source>
        <dbReference type="EMBL" id="PKG30403.1"/>
    </source>
</evidence>
<proteinExistence type="predicted"/>
<dbReference type="Pfam" id="PF04463">
    <property type="entry name" value="2-thiour_desulf"/>
    <property type="match status" value="1"/>
</dbReference>
<dbReference type="RefSeq" id="WP_066199275.1">
    <property type="nucleotide sequence ID" value="NZ_JAFDQP010000002.1"/>
</dbReference>
<sequence>MILVSSCLAGHKVRYDASDCYNNSIAQLLQQQLAISVCPELLGGFSTPREPAEIVGGNGDDVLNGRAKVYDASGNDVTDLYITGAEEALKKAKELSASIVILKENSPSCGSGKIYDGSFSGRKVEGTGVTAALFKQNGIKVLSEKNLDEINHLLQSN</sequence>
<comment type="caution">
    <text evidence="1">The sequence shown here is derived from an EMBL/GenBank/DDBJ whole genome shotgun (WGS) entry which is preliminary data.</text>
</comment>
<evidence type="ECO:0000313" key="2">
    <source>
        <dbReference type="Proteomes" id="UP000233343"/>
    </source>
</evidence>
<dbReference type="PANTHER" id="PTHR30087">
    <property type="entry name" value="INNER MEMBRANE PROTEIN"/>
    <property type="match status" value="1"/>
</dbReference>
<keyword evidence="2" id="KW-1185">Reference proteome</keyword>
<dbReference type="EMBL" id="PISD01000008">
    <property type="protein sequence ID" value="PKG30403.1"/>
    <property type="molecule type" value="Genomic_DNA"/>
</dbReference>
<dbReference type="Proteomes" id="UP000233343">
    <property type="component" value="Unassembled WGS sequence"/>
</dbReference>
<organism evidence="1 2">
    <name type="scientific">Cytobacillus horneckiae</name>
    <dbReference type="NCBI Taxonomy" id="549687"/>
    <lineage>
        <taxon>Bacteria</taxon>
        <taxon>Bacillati</taxon>
        <taxon>Bacillota</taxon>
        <taxon>Bacilli</taxon>
        <taxon>Bacillales</taxon>
        <taxon>Bacillaceae</taxon>
        <taxon>Cytobacillus</taxon>
    </lineage>
</organism>
<dbReference type="InterPro" id="IPR007553">
    <property type="entry name" value="2-thiour_desulf"/>
</dbReference>
<reference evidence="1 2" key="1">
    <citation type="journal article" date="2010" name="Int. J. Syst. Evol. Microbiol.">
        <title>Bacillus horneckiae sp. nov., isolated from a spacecraft-assembly clean room.</title>
        <authorList>
            <person name="Vaishampayan P."/>
            <person name="Probst A."/>
            <person name="Krishnamurthi S."/>
            <person name="Ghosh S."/>
            <person name="Osman S."/>
            <person name="McDowall A."/>
            <person name="Ruckmani A."/>
            <person name="Mayilraj S."/>
            <person name="Venkateswaran K."/>
        </authorList>
    </citation>
    <scope>NUCLEOTIDE SEQUENCE [LARGE SCALE GENOMIC DNA]</scope>
    <source>
        <strain evidence="2">1PO1SC</strain>
    </source>
</reference>
<dbReference type="AlphaFoldDB" id="A0A2N0ZLM0"/>
<accession>A0A2N0ZLM0</accession>
<protein>
    <submittedName>
        <fullName evidence="1">DUF523 domain-containing protein</fullName>
    </submittedName>
</protein>
<gene>
    <name evidence="1" type="ORF">CWS20_05265</name>
</gene>
<dbReference type="PANTHER" id="PTHR30087:SF1">
    <property type="entry name" value="HYPOTHETICAL CYTOSOLIC PROTEIN"/>
    <property type="match status" value="1"/>
</dbReference>
<name>A0A2N0ZLM0_9BACI</name>